<proteinExistence type="predicted"/>
<sequence>MTDVSSNTKKNESKKGLGFLLNKKSMIAVAVAVSAGAIAAFVLLKPAADMTEIDVNYYSDVETSIPVFNNTKEAELESNRAESVAKTDSQASEVKSDTVTGDEAKTLSEAVEKHSGDTEKQNPSNSEQSINDMLEHVSEAATSVVEHTQALSTNFTGQPPAPAAQELSDVYYSNQAPTQQQDFKNVFDAALEERNKRLENDQNLDYVGKQLSIPYAPNSQTKVYLYRNFAVKIFLPAQPETVKELNYFINGSDQDDHFDIKLLPNNILLLSKKPSSEVWGGTDLFITHGKQNYTFILLSAKKPDERTDSIHYEKVNANTTSKWSLTLPKLPYSPFLGLFWIQNGKIHESENNSWRYSDVPIFISFMPTIIKRGIHRGRGCDWYL</sequence>
<accession>A0AAJ6FRL4</accession>
<keyword evidence="2" id="KW-0812">Transmembrane</keyword>
<evidence type="ECO:0000256" key="1">
    <source>
        <dbReference type="SAM" id="MobiDB-lite"/>
    </source>
</evidence>
<evidence type="ECO:0000256" key="2">
    <source>
        <dbReference type="SAM" id="Phobius"/>
    </source>
</evidence>
<feature type="region of interest" description="Disordered" evidence="1">
    <location>
        <begin position="77"/>
        <end position="103"/>
    </location>
</feature>
<organism evidence="3 4">
    <name type="scientific">Providencia rettgeri</name>
    <dbReference type="NCBI Taxonomy" id="587"/>
    <lineage>
        <taxon>Bacteria</taxon>
        <taxon>Pseudomonadati</taxon>
        <taxon>Pseudomonadota</taxon>
        <taxon>Gammaproteobacteria</taxon>
        <taxon>Enterobacterales</taxon>
        <taxon>Morganellaceae</taxon>
        <taxon>Providencia</taxon>
    </lineage>
</organism>
<keyword evidence="3" id="KW-0614">Plasmid</keyword>
<dbReference type="EMBL" id="CP123373">
    <property type="protein sequence ID" value="WHT95975.1"/>
    <property type="molecule type" value="Genomic_DNA"/>
</dbReference>
<dbReference type="AlphaFoldDB" id="A0AAJ6FRL4"/>
<evidence type="ECO:0000313" key="3">
    <source>
        <dbReference type="EMBL" id="WHT95975.1"/>
    </source>
</evidence>
<evidence type="ECO:0000313" key="4">
    <source>
        <dbReference type="Proteomes" id="UP000682358"/>
    </source>
</evidence>
<feature type="transmembrane region" description="Helical" evidence="2">
    <location>
        <begin position="25"/>
        <end position="44"/>
    </location>
</feature>
<name>A0AAJ6FRL4_PRORE</name>
<geneLocation type="plasmid" evidence="3 4">
    <name>p15628A_320</name>
</geneLocation>
<gene>
    <name evidence="3" type="ORF">KOF27_20945</name>
</gene>
<reference evidence="3" key="1">
    <citation type="submission" date="2023-04" db="EMBL/GenBank/DDBJ databases">
        <title>Co-integrate Col3M blaNDM-1-harbouring plasmids in clinical Providencia rettgeri isolates from Argentina.</title>
        <authorList>
            <person name="de Belder D."/>
            <person name="Martino F."/>
            <person name="Tijet N."/>
            <person name="Melano R.G."/>
            <person name="Faccone D."/>
            <person name="de Mendieta J.M."/>
            <person name="Rapoport M."/>
            <person name="Albornoz E."/>
            <person name="Petroni A."/>
            <person name="Tuduri E."/>
            <person name="Derdoy L."/>
            <person name="Cogut S."/>
            <person name="Errecalde L."/>
            <person name="Pasteran F."/>
            <person name="Corso A."/>
            <person name="Gomez S.A."/>
        </authorList>
    </citation>
    <scope>NUCLEOTIDE SEQUENCE</scope>
    <source>
        <strain evidence="3">PreM15628</strain>
        <plasmid evidence="3">p15628A_320</plasmid>
    </source>
</reference>
<feature type="compositionally biased region" description="Polar residues" evidence="1">
    <location>
        <begin position="86"/>
        <end position="99"/>
    </location>
</feature>
<dbReference type="Proteomes" id="UP000682358">
    <property type="component" value="Plasmid p15628A_320"/>
</dbReference>
<keyword evidence="2" id="KW-1133">Transmembrane helix</keyword>
<keyword evidence="2" id="KW-0472">Membrane</keyword>
<protein>
    <submittedName>
        <fullName evidence="3">Uncharacterized protein</fullName>
    </submittedName>
</protein>